<protein>
    <submittedName>
        <fullName evidence="1">Uncharacterized protein</fullName>
    </submittedName>
</protein>
<reference evidence="1" key="1">
    <citation type="submission" date="2020-05" db="EMBL/GenBank/DDBJ databases">
        <title>Mycena genomes resolve the evolution of fungal bioluminescence.</title>
        <authorList>
            <person name="Tsai I.J."/>
        </authorList>
    </citation>
    <scope>NUCLEOTIDE SEQUENCE</scope>
    <source>
        <strain evidence="1">110903Hualien_Pintung</strain>
    </source>
</reference>
<organism evidence="1 2">
    <name type="scientific">Mycena chlorophos</name>
    <name type="common">Agaric fungus</name>
    <name type="synonym">Agaricus chlorophos</name>
    <dbReference type="NCBI Taxonomy" id="658473"/>
    <lineage>
        <taxon>Eukaryota</taxon>
        <taxon>Fungi</taxon>
        <taxon>Dikarya</taxon>
        <taxon>Basidiomycota</taxon>
        <taxon>Agaricomycotina</taxon>
        <taxon>Agaricomycetes</taxon>
        <taxon>Agaricomycetidae</taxon>
        <taxon>Agaricales</taxon>
        <taxon>Marasmiineae</taxon>
        <taxon>Mycenaceae</taxon>
        <taxon>Mycena</taxon>
    </lineage>
</organism>
<dbReference type="Proteomes" id="UP000613580">
    <property type="component" value="Unassembled WGS sequence"/>
</dbReference>
<name>A0A8H6SZQ7_MYCCL</name>
<dbReference type="EMBL" id="JACAZE010000008">
    <property type="protein sequence ID" value="KAF7308160.1"/>
    <property type="molecule type" value="Genomic_DNA"/>
</dbReference>
<proteinExistence type="predicted"/>
<gene>
    <name evidence="1" type="ORF">HMN09_00663800</name>
</gene>
<dbReference type="AlphaFoldDB" id="A0A8H6SZQ7"/>
<sequence>MASPKTTTTTTQKRLHISFQPSLPSTADLQKSLRAHFGKFGNTVTAVKWRSTGWGGEAGIAKCVSSLSGSTWKGVKVRVGDAKQDYAQRIAAENAAPAPTRKRKRTAAGVHAPDMSLVTPENAATRAGWTEWGGCQSVGSDVDEEELLRVGGSKRDGDDENADEDGIEFVPMWMWMGTIRIKDLLIPHAEDTAGASFSLLGHLDLELDDDTGFAHLSAVAEPAHTTTQAPQVLSPQARRLRELLYRSRSRPETTTLLPPRIRDILDVAKDAGYPAYFCRTETEMRAKWEADKVELTRDWTRQWKEAVKDAAEKGRWARGARRWG</sequence>
<evidence type="ECO:0000313" key="2">
    <source>
        <dbReference type="Proteomes" id="UP000613580"/>
    </source>
</evidence>
<evidence type="ECO:0000313" key="1">
    <source>
        <dbReference type="EMBL" id="KAF7308160.1"/>
    </source>
</evidence>
<dbReference type="OrthoDB" id="21643at2759"/>
<accession>A0A8H6SZQ7</accession>
<keyword evidence="2" id="KW-1185">Reference proteome</keyword>
<comment type="caution">
    <text evidence="1">The sequence shown here is derived from an EMBL/GenBank/DDBJ whole genome shotgun (WGS) entry which is preliminary data.</text>
</comment>